<evidence type="ECO:0000313" key="3">
    <source>
        <dbReference type="EMBL" id="MFC6954423.1"/>
    </source>
</evidence>
<dbReference type="EMBL" id="JBHSXN010000003">
    <property type="protein sequence ID" value="MFC6954423.1"/>
    <property type="molecule type" value="Genomic_DNA"/>
</dbReference>
<gene>
    <name evidence="3" type="ORF">ACFQGB_16285</name>
</gene>
<comment type="caution">
    <text evidence="3">The sequence shown here is derived from an EMBL/GenBank/DDBJ whole genome shotgun (WGS) entry which is preliminary data.</text>
</comment>
<organism evidence="3 4">
    <name type="scientific">Halorubellus litoreus</name>
    <dbReference type="NCBI Taxonomy" id="755308"/>
    <lineage>
        <taxon>Archaea</taxon>
        <taxon>Methanobacteriati</taxon>
        <taxon>Methanobacteriota</taxon>
        <taxon>Stenosarchaea group</taxon>
        <taxon>Halobacteria</taxon>
        <taxon>Halobacteriales</taxon>
        <taxon>Halorubellaceae</taxon>
        <taxon>Halorubellus</taxon>
    </lineage>
</organism>
<dbReference type="Pfam" id="PF14399">
    <property type="entry name" value="BtrH_N"/>
    <property type="match status" value="1"/>
</dbReference>
<dbReference type="InterPro" id="IPR026935">
    <property type="entry name" value="BtrH_N"/>
</dbReference>
<keyword evidence="4" id="KW-1185">Reference proteome</keyword>
<feature type="domain" description="Butirosin biosynthesis protein H N-terminal" evidence="1">
    <location>
        <begin position="12"/>
        <end position="137"/>
    </location>
</feature>
<sequence length="336" mass="36435">MLDAFSHATGAHCGSTSLHDVATYGAWDLPEPVCFGIGGGLGFSYYERDRSPSREFVGRTPWLETAFFDHLGVDVDEGRGDDAETAFADLRAYVDGGRPVVAFVDIFYLPYFDSDVHFSPHVVVVVDADEDGVSLADSEFDDLQRVSREDFDAAWSSDVGFYGPLDRRRMVARGEPDATKAAAMRAGIRATADGLLSPGDAYDGIPDAGDGTNGLDGMRAMARDLPEWPALEDADWCTRFAYQNVEKRGTGGAAFRGLFRPFLETASDVVDGVTDADVEAMRDVEDRWHAVGEDLKRAGLADDPSDAQAAYEDASDELLAVADEEEALFSGLLERV</sequence>
<name>A0ABD5VL10_9EURY</name>
<reference evidence="3 4" key="1">
    <citation type="journal article" date="2019" name="Int. J. Syst. Evol. Microbiol.">
        <title>The Global Catalogue of Microorganisms (GCM) 10K type strain sequencing project: providing services to taxonomists for standard genome sequencing and annotation.</title>
        <authorList>
            <consortium name="The Broad Institute Genomics Platform"/>
            <consortium name="The Broad Institute Genome Sequencing Center for Infectious Disease"/>
            <person name="Wu L."/>
            <person name="Ma J."/>
        </authorList>
    </citation>
    <scope>NUCLEOTIDE SEQUENCE [LARGE SCALE GENOMIC DNA]</scope>
    <source>
        <strain evidence="3 4">GX26</strain>
    </source>
</reference>
<accession>A0ABD5VL10</accession>
<protein>
    <submittedName>
        <fullName evidence="3">BtrH N-terminal domain-containing protein</fullName>
    </submittedName>
</protein>
<evidence type="ECO:0000259" key="1">
    <source>
        <dbReference type="Pfam" id="PF14399"/>
    </source>
</evidence>
<evidence type="ECO:0000259" key="2">
    <source>
        <dbReference type="Pfam" id="PF16169"/>
    </source>
</evidence>
<proteinExistence type="predicted"/>
<dbReference type="Proteomes" id="UP001596395">
    <property type="component" value="Unassembled WGS sequence"/>
</dbReference>
<evidence type="ECO:0000313" key="4">
    <source>
        <dbReference type="Proteomes" id="UP001596395"/>
    </source>
</evidence>
<feature type="domain" description="DUF4872" evidence="2">
    <location>
        <begin position="177"/>
        <end position="330"/>
    </location>
</feature>
<dbReference type="Pfam" id="PF16169">
    <property type="entry name" value="DUF4872"/>
    <property type="match status" value="1"/>
</dbReference>
<dbReference type="AlphaFoldDB" id="A0ABD5VL10"/>
<dbReference type="RefSeq" id="WP_336351372.1">
    <property type="nucleotide sequence ID" value="NZ_JAZAQL010000003.1"/>
</dbReference>
<dbReference type="InterPro" id="IPR032369">
    <property type="entry name" value="DUF4872"/>
</dbReference>
<dbReference type="Gene3D" id="3.90.70.10">
    <property type="entry name" value="Cysteine proteinases"/>
    <property type="match status" value="1"/>
</dbReference>